<evidence type="ECO:0000313" key="2">
    <source>
        <dbReference type="Proteomes" id="UP001152795"/>
    </source>
</evidence>
<sequence>DVTGARSFGQFLWGPQDVYNARFAAKKSTKSVTNSDPLSEQNREVKMGNMNEVDGRWQLLEKAKREEAEGNGSTFIRECRIHPDFLCVLASNRQLNYLKHFCTNGNDFCVLGIDPTFNIFQENISLTVMTYRNLKLHHNATKKSPVFIGPLLNVHQRKDWKTYSRFANSLIAEYPDNIKRELERRNIPPREKKVFLNEIFGKEEEEVKFLGLVDSNDEDDFQNKQENLEELWNTREAQCGGSNRDGTFYEWFVKEKATQIKESMLKPIRIEAGLGNIPREYTNNDPEAANFMIKHALKFDA</sequence>
<name>A0A6S7KBK2_PARCT</name>
<dbReference type="EMBL" id="CACRXK020027740">
    <property type="protein sequence ID" value="CAB4041088.1"/>
    <property type="molecule type" value="Genomic_DNA"/>
</dbReference>
<dbReference type="OrthoDB" id="10064043at2759"/>
<proteinExistence type="predicted"/>
<comment type="caution">
    <text evidence="1">The sequence shown here is derived from an EMBL/GenBank/DDBJ whole genome shotgun (WGS) entry which is preliminary data.</text>
</comment>
<dbReference type="Proteomes" id="UP001152795">
    <property type="component" value="Unassembled WGS sequence"/>
</dbReference>
<keyword evidence="2" id="KW-1185">Reference proteome</keyword>
<feature type="non-terminal residue" evidence="1">
    <location>
        <position position="301"/>
    </location>
</feature>
<accession>A0A6S7KBK2</accession>
<evidence type="ECO:0000313" key="1">
    <source>
        <dbReference type="EMBL" id="CAB4041088.1"/>
    </source>
</evidence>
<dbReference type="AlphaFoldDB" id="A0A6S7KBK2"/>
<protein>
    <submittedName>
        <fullName evidence="1">Uncharacterized protein</fullName>
    </submittedName>
</protein>
<reference evidence="1" key="1">
    <citation type="submission" date="2020-04" db="EMBL/GenBank/DDBJ databases">
        <authorList>
            <person name="Alioto T."/>
            <person name="Alioto T."/>
            <person name="Gomez Garrido J."/>
        </authorList>
    </citation>
    <scope>NUCLEOTIDE SEQUENCE</scope>
    <source>
        <strain evidence="1">A484AB</strain>
    </source>
</reference>
<gene>
    <name evidence="1" type="ORF">PACLA_8A050817</name>
</gene>
<organism evidence="1 2">
    <name type="scientific">Paramuricea clavata</name>
    <name type="common">Red gorgonian</name>
    <name type="synonym">Violescent sea-whip</name>
    <dbReference type="NCBI Taxonomy" id="317549"/>
    <lineage>
        <taxon>Eukaryota</taxon>
        <taxon>Metazoa</taxon>
        <taxon>Cnidaria</taxon>
        <taxon>Anthozoa</taxon>
        <taxon>Octocorallia</taxon>
        <taxon>Malacalcyonacea</taxon>
        <taxon>Plexauridae</taxon>
        <taxon>Paramuricea</taxon>
    </lineage>
</organism>